<keyword evidence="6" id="KW-0472">Membrane</keyword>
<dbReference type="SMART" id="SM00409">
    <property type="entry name" value="IG"/>
    <property type="match status" value="4"/>
</dbReference>
<dbReference type="GO" id="GO:0007165">
    <property type="term" value="P:signal transduction"/>
    <property type="evidence" value="ECO:0007669"/>
    <property type="project" value="TreeGrafter"/>
</dbReference>
<keyword evidence="10" id="KW-1185">Reference proteome</keyword>
<accession>A0A8C5KQC9</accession>
<dbReference type="PROSITE" id="PS50835">
    <property type="entry name" value="IG_LIKE"/>
    <property type="match status" value="3"/>
</dbReference>
<evidence type="ECO:0000256" key="3">
    <source>
        <dbReference type="ARBA" id="ARBA00023319"/>
    </source>
</evidence>
<dbReference type="InterPro" id="IPR003599">
    <property type="entry name" value="Ig_sub"/>
</dbReference>
<evidence type="ECO:0000256" key="5">
    <source>
        <dbReference type="SAM" id="MobiDB-lite"/>
    </source>
</evidence>
<dbReference type="GO" id="GO:0009986">
    <property type="term" value="C:cell surface"/>
    <property type="evidence" value="ECO:0007669"/>
    <property type="project" value="TreeGrafter"/>
</dbReference>
<dbReference type="CDD" id="cd05774">
    <property type="entry name" value="IgV_CEACAM_D1"/>
    <property type="match status" value="1"/>
</dbReference>
<comment type="similarity">
    <text evidence="4">Belongs to the immunoglobulin superfamily. CEA family.</text>
</comment>
<organism evidence="9 10">
    <name type="scientific">Jaculus jaculus</name>
    <name type="common">Lesser Egyptian jerboa</name>
    <dbReference type="NCBI Taxonomy" id="51337"/>
    <lineage>
        <taxon>Eukaryota</taxon>
        <taxon>Metazoa</taxon>
        <taxon>Chordata</taxon>
        <taxon>Craniata</taxon>
        <taxon>Vertebrata</taxon>
        <taxon>Euteleostomi</taxon>
        <taxon>Mammalia</taxon>
        <taxon>Eutheria</taxon>
        <taxon>Euarchontoglires</taxon>
        <taxon>Glires</taxon>
        <taxon>Rodentia</taxon>
        <taxon>Myomorpha</taxon>
        <taxon>Dipodoidea</taxon>
        <taxon>Dipodidae</taxon>
        <taxon>Dipodinae</taxon>
        <taxon>Jaculus</taxon>
    </lineage>
</organism>
<keyword evidence="1 7" id="KW-0732">Signal</keyword>
<dbReference type="PANTHER" id="PTHR44427:SF1">
    <property type="entry name" value="CARCINOEMBRYONIC ANTIGEN-RELATED CELL ADHESION MOLECULE 1"/>
    <property type="match status" value="1"/>
</dbReference>
<keyword evidence="6" id="KW-1133">Transmembrane helix</keyword>
<dbReference type="InterPro" id="IPR013783">
    <property type="entry name" value="Ig-like_fold"/>
</dbReference>
<dbReference type="CDD" id="cd20948">
    <property type="entry name" value="IgC2_CEACAM5-like"/>
    <property type="match status" value="1"/>
</dbReference>
<dbReference type="CDD" id="cd05740">
    <property type="entry name" value="IgI_hCEACAM_2_4_6_like"/>
    <property type="match status" value="1"/>
</dbReference>
<dbReference type="Pfam" id="PF07686">
    <property type="entry name" value="V-set"/>
    <property type="match status" value="1"/>
</dbReference>
<keyword evidence="2" id="KW-0325">Glycoprotein</keyword>
<feature type="region of interest" description="Disordered" evidence="5">
    <location>
        <begin position="474"/>
        <end position="499"/>
    </location>
</feature>
<evidence type="ECO:0000313" key="9">
    <source>
        <dbReference type="Ensembl" id="ENSJJAP00000013740.1"/>
    </source>
</evidence>
<dbReference type="InterPro" id="IPR036179">
    <property type="entry name" value="Ig-like_dom_sf"/>
</dbReference>
<dbReference type="Proteomes" id="UP000694385">
    <property type="component" value="Unassembled WGS sequence"/>
</dbReference>
<feature type="domain" description="Ig-like" evidence="8">
    <location>
        <begin position="215"/>
        <end position="295"/>
    </location>
</feature>
<gene>
    <name evidence="9" type="primary">Ceacam1</name>
</gene>
<evidence type="ECO:0000256" key="6">
    <source>
        <dbReference type="SAM" id="Phobius"/>
    </source>
</evidence>
<reference evidence="9" key="2">
    <citation type="submission" date="2025-09" db="UniProtKB">
        <authorList>
            <consortium name="Ensembl"/>
        </authorList>
    </citation>
    <scope>IDENTIFICATION</scope>
</reference>
<sequence>SLLTFWNVAATAQLTVEAVPPNAVEGQDALLPAHSEGQKFYGYIWYKGSQVHESHLIIRHIIRSNITVTGPAYTGRETVYPNGSLLLQNLTLNDSGVYTLQKVDEVLQSQNVVVKLSVYPLLPKPSIRSNNSDPVEGEDSVALTCEPKSEGTTYHWRVNGQNLPEDARLQLSTDNTTLILLSVTRNDTGPYQCETWNPVSANRSDSVSLNVLYGPDTPTISPSEFYFQAGTNLNLSCQAASNPPSQYSWFINGIPQSSSSALLIPNITTNDSGSYSCFVNNSVTGLNRTAVKNITILEPVTQPSIQTINSTVAEDDSVTLTCLSEGHAAVSIRWLFNNEELRLTDRMKLTRNNSVLTIDPVWRADAGLYQCEVSNPVSSRKSGLFRLVVLFDPTRSPGLSGGAIAGIVVGSVAGVTLAAALAYFLYFRKTGGASDGHHLTEHKLSASNHSQGPFENHLSKVDEIAYSALNFNAQQPKSPAPASPTPAASETIYSEVKKK</sequence>
<dbReference type="Gene3D" id="2.60.40.10">
    <property type="entry name" value="Immunoglobulins"/>
    <property type="match status" value="4"/>
</dbReference>
<dbReference type="InterPro" id="IPR003598">
    <property type="entry name" value="Ig_sub2"/>
</dbReference>
<dbReference type="PANTHER" id="PTHR44427">
    <property type="entry name" value="CARCINOEMBRYONIC ANTIGEN-RELATED CELL ADHESION MOLECULE 19"/>
    <property type="match status" value="1"/>
</dbReference>
<dbReference type="SMART" id="SM00408">
    <property type="entry name" value="IGc2"/>
    <property type="match status" value="4"/>
</dbReference>
<reference evidence="9" key="1">
    <citation type="submission" date="2025-08" db="UniProtKB">
        <authorList>
            <consortium name="Ensembl"/>
        </authorList>
    </citation>
    <scope>IDENTIFICATION</scope>
</reference>
<dbReference type="FunFam" id="2.60.40.10:FF:000244">
    <property type="entry name" value="carcinoembryonic antigen-related cell adhesion molecule 16"/>
    <property type="match status" value="2"/>
</dbReference>
<evidence type="ECO:0000313" key="10">
    <source>
        <dbReference type="Proteomes" id="UP000694385"/>
    </source>
</evidence>
<feature type="chain" id="PRO_5034295086" evidence="7">
    <location>
        <begin position="19"/>
        <end position="499"/>
    </location>
</feature>
<dbReference type="AlphaFoldDB" id="A0A8C5KQC9"/>
<dbReference type="GO" id="GO:1990782">
    <property type="term" value="F:protein tyrosine kinase binding"/>
    <property type="evidence" value="ECO:0007669"/>
    <property type="project" value="TreeGrafter"/>
</dbReference>
<dbReference type="SUPFAM" id="SSF48726">
    <property type="entry name" value="Immunoglobulin"/>
    <property type="match status" value="4"/>
</dbReference>
<feature type="transmembrane region" description="Helical" evidence="6">
    <location>
        <begin position="403"/>
        <end position="426"/>
    </location>
</feature>
<name>A0A8C5KQC9_JACJA</name>
<feature type="domain" description="Ig-like" evidence="8">
    <location>
        <begin position="123"/>
        <end position="210"/>
    </location>
</feature>
<dbReference type="Pfam" id="PF13927">
    <property type="entry name" value="Ig_3"/>
    <property type="match status" value="3"/>
</dbReference>
<dbReference type="GO" id="GO:0002682">
    <property type="term" value="P:regulation of immune system process"/>
    <property type="evidence" value="ECO:0007669"/>
    <property type="project" value="TreeGrafter"/>
</dbReference>
<dbReference type="GeneTree" id="ENSGT01100000263479"/>
<keyword evidence="6" id="KW-0812">Transmembrane</keyword>
<keyword evidence="3" id="KW-0393">Immunoglobulin domain</keyword>
<dbReference type="InterPro" id="IPR013106">
    <property type="entry name" value="Ig_V-set"/>
</dbReference>
<evidence type="ECO:0000259" key="8">
    <source>
        <dbReference type="PROSITE" id="PS50835"/>
    </source>
</evidence>
<feature type="signal peptide" evidence="7">
    <location>
        <begin position="1"/>
        <end position="18"/>
    </location>
</feature>
<evidence type="ECO:0000256" key="7">
    <source>
        <dbReference type="SAM" id="SignalP"/>
    </source>
</evidence>
<proteinExistence type="inferred from homology"/>
<protein>
    <submittedName>
        <fullName evidence="9">Carcinoembryonic antigen-related cell adhesion molecule 1</fullName>
    </submittedName>
</protein>
<evidence type="ECO:0000256" key="4">
    <source>
        <dbReference type="ARBA" id="ARBA00038222"/>
    </source>
</evidence>
<evidence type="ECO:0000256" key="1">
    <source>
        <dbReference type="ARBA" id="ARBA00022729"/>
    </source>
</evidence>
<evidence type="ECO:0000256" key="2">
    <source>
        <dbReference type="ARBA" id="ARBA00023180"/>
    </source>
</evidence>
<dbReference type="GO" id="GO:0005886">
    <property type="term" value="C:plasma membrane"/>
    <property type="evidence" value="ECO:0007669"/>
    <property type="project" value="TreeGrafter"/>
</dbReference>
<dbReference type="InterPro" id="IPR007110">
    <property type="entry name" value="Ig-like_dom"/>
</dbReference>
<dbReference type="InterPro" id="IPR050831">
    <property type="entry name" value="CEA_cell_adhesion"/>
</dbReference>
<dbReference type="Ensembl" id="ENSJJAT00000020233.1">
    <property type="protein sequence ID" value="ENSJJAP00000013740.1"/>
    <property type="gene ID" value="ENSJJAG00000016385.1"/>
</dbReference>
<feature type="domain" description="Ig-like" evidence="8">
    <location>
        <begin position="303"/>
        <end position="382"/>
    </location>
</feature>